<dbReference type="RefSeq" id="WP_166108080.1">
    <property type="nucleotide sequence ID" value="NZ_JAADJT010000015.1"/>
</dbReference>
<dbReference type="Pfam" id="PF22381">
    <property type="entry name" value="Staph_reg_Sar_Rot"/>
    <property type="match status" value="1"/>
</dbReference>
<gene>
    <name evidence="9" type="ORF">GW587_27230</name>
</gene>
<evidence type="ECO:0000256" key="7">
    <source>
        <dbReference type="ARBA" id="ARBA00047207"/>
    </source>
</evidence>
<evidence type="ECO:0000256" key="6">
    <source>
        <dbReference type="ARBA" id="ARBA00047188"/>
    </source>
</evidence>
<sequence>MTSYSKHPANKNPELTDFLCFAIYSTNLTFAKAYKPALERLGLTYTQYIIIIALWEDSHQTVTSLGGKIFLESNTLTPILKKLQSLGYIHRERDTVDERQVLLSLTDAGRKLRAKAFGAGVSAACGLTATEFADTRESLIRLRANLMRAVKS</sequence>
<name>A0ABX0FTC2_9BURK</name>
<reference evidence="9 10" key="1">
    <citation type="submission" date="2020-01" db="EMBL/GenBank/DDBJ databases">
        <authorList>
            <person name="Lee S.D."/>
        </authorList>
    </citation>
    <scope>NUCLEOTIDE SEQUENCE [LARGE SCALE GENOMIC DNA]</scope>
    <source>
        <strain evidence="9 10">SAP-35</strain>
    </source>
</reference>
<reference evidence="10" key="2">
    <citation type="submission" date="2023-07" db="EMBL/GenBank/DDBJ databases">
        <title>Duganella aceri sp. nov., isolated from tree sap.</title>
        <authorList>
            <person name="Kim I.S."/>
        </authorList>
    </citation>
    <scope>NUCLEOTIDE SEQUENCE [LARGE SCALE GENOMIC DNA]</scope>
    <source>
        <strain evidence="10">SAP-35</strain>
    </source>
</reference>
<dbReference type="InterPro" id="IPR036388">
    <property type="entry name" value="WH-like_DNA-bd_sf"/>
</dbReference>
<dbReference type="SUPFAM" id="SSF46785">
    <property type="entry name" value="Winged helix' DNA-binding domain"/>
    <property type="match status" value="1"/>
</dbReference>
<comment type="subcellular location">
    <subcellularLocation>
        <location evidence="1">Cytoplasm</location>
    </subcellularLocation>
</comment>
<dbReference type="PANTHER" id="PTHR42756">
    <property type="entry name" value="TRANSCRIPTIONAL REGULATOR, MARR"/>
    <property type="match status" value="1"/>
</dbReference>
<dbReference type="Gene3D" id="1.10.10.10">
    <property type="entry name" value="Winged helix-like DNA-binding domain superfamily/Winged helix DNA-binding domain"/>
    <property type="match status" value="1"/>
</dbReference>
<proteinExistence type="inferred from homology"/>
<dbReference type="SMART" id="SM00347">
    <property type="entry name" value="HTH_MARR"/>
    <property type="match status" value="1"/>
</dbReference>
<evidence type="ECO:0000259" key="8">
    <source>
        <dbReference type="PROSITE" id="PS50995"/>
    </source>
</evidence>
<evidence type="ECO:0000313" key="9">
    <source>
        <dbReference type="EMBL" id="NGZ87941.1"/>
    </source>
</evidence>
<accession>A0ABX0FTC2</accession>
<dbReference type="InterPro" id="IPR055166">
    <property type="entry name" value="Transc_reg_Sar_Rot_HTH"/>
</dbReference>
<dbReference type="PROSITE" id="PS50995">
    <property type="entry name" value="HTH_MARR_2"/>
    <property type="match status" value="1"/>
</dbReference>
<keyword evidence="4" id="KW-0804">Transcription</keyword>
<dbReference type="InterPro" id="IPR036390">
    <property type="entry name" value="WH_DNA-bd_sf"/>
</dbReference>
<dbReference type="EMBL" id="JAADJT010000015">
    <property type="protein sequence ID" value="NGZ87941.1"/>
    <property type="molecule type" value="Genomic_DNA"/>
</dbReference>
<dbReference type="InterPro" id="IPR000835">
    <property type="entry name" value="HTH_MarR-typ"/>
</dbReference>
<comment type="similarity">
    <text evidence="5">Belongs to the SarZ family.</text>
</comment>
<keyword evidence="3" id="KW-0238">DNA-binding</keyword>
<evidence type="ECO:0000313" key="10">
    <source>
        <dbReference type="Proteomes" id="UP000666369"/>
    </source>
</evidence>
<protein>
    <recommendedName>
        <fullName evidence="6">HTH-type transcriptional regulator SarZ</fullName>
    </recommendedName>
    <alternativeName>
        <fullName evidence="7">Staphylococcal accessory regulator Z</fullName>
    </alternativeName>
</protein>
<evidence type="ECO:0000256" key="2">
    <source>
        <dbReference type="ARBA" id="ARBA00023015"/>
    </source>
</evidence>
<comment type="caution">
    <text evidence="9">The sequence shown here is derived from an EMBL/GenBank/DDBJ whole genome shotgun (WGS) entry which is preliminary data.</text>
</comment>
<keyword evidence="2" id="KW-0805">Transcription regulation</keyword>
<dbReference type="PANTHER" id="PTHR42756:SF1">
    <property type="entry name" value="TRANSCRIPTIONAL REPRESSOR OF EMRAB OPERON"/>
    <property type="match status" value="1"/>
</dbReference>
<evidence type="ECO:0000256" key="5">
    <source>
        <dbReference type="ARBA" id="ARBA00046337"/>
    </source>
</evidence>
<organism evidence="9 10">
    <name type="scientific">Duganella aceris</name>
    <dbReference type="NCBI Taxonomy" id="2703883"/>
    <lineage>
        <taxon>Bacteria</taxon>
        <taxon>Pseudomonadati</taxon>
        <taxon>Pseudomonadota</taxon>
        <taxon>Betaproteobacteria</taxon>
        <taxon>Burkholderiales</taxon>
        <taxon>Oxalobacteraceae</taxon>
        <taxon>Telluria group</taxon>
        <taxon>Duganella</taxon>
    </lineage>
</organism>
<evidence type="ECO:0000256" key="1">
    <source>
        <dbReference type="ARBA" id="ARBA00004496"/>
    </source>
</evidence>
<feature type="domain" description="HTH marR-type" evidence="8">
    <location>
        <begin position="16"/>
        <end position="144"/>
    </location>
</feature>
<keyword evidence="10" id="KW-1185">Reference proteome</keyword>
<evidence type="ECO:0000256" key="4">
    <source>
        <dbReference type="ARBA" id="ARBA00023163"/>
    </source>
</evidence>
<dbReference type="Proteomes" id="UP000666369">
    <property type="component" value="Unassembled WGS sequence"/>
</dbReference>
<evidence type="ECO:0000256" key="3">
    <source>
        <dbReference type="ARBA" id="ARBA00023125"/>
    </source>
</evidence>